<evidence type="ECO:0000313" key="1">
    <source>
        <dbReference type="EMBL" id="MBH9576550.1"/>
    </source>
</evidence>
<proteinExistence type="predicted"/>
<dbReference type="Proteomes" id="UP000613266">
    <property type="component" value="Unassembled WGS sequence"/>
</dbReference>
<accession>A0A931J1R1</accession>
<protein>
    <submittedName>
        <fullName evidence="1">Uncharacterized protein</fullName>
    </submittedName>
</protein>
<reference evidence="1" key="1">
    <citation type="submission" date="2020-12" db="EMBL/GenBank/DDBJ databases">
        <title>The genome sequence of Inhella sp. 1Y17.</title>
        <authorList>
            <person name="Liu Y."/>
        </authorList>
    </citation>
    <scope>NUCLEOTIDE SEQUENCE</scope>
    <source>
        <strain evidence="1">1Y17</strain>
    </source>
</reference>
<name>A0A931J1R1_9BURK</name>
<organism evidence="1 2">
    <name type="scientific">Inhella proteolytica</name>
    <dbReference type="NCBI Taxonomy" id="2795029"/>
    <lineage>
        <taxon>Bacteria</taxon>
        <taxon>Pseudomonadati</taxon>
        <taxon>Pseudomonadota</taxon>
        <taxon>Betaproteobacteria</taxon>
        <taxon>Burkholderiales</taxon>
        <taxon>Sphaerotilaceae</taxon>
        <taxon>Inhella</taxon>
    </lineage>
</organism>
<evidence type="ECO:0000313" key="2">
    <source>
        <dbReference type="Proteomes" id="UP000613266"/>
    </source>
</evidence>
<keyword evidence="2" id="KW-1185">Reference proteome</keyword>
<gene>
    <name evidence="1" type="ORF">I7X39_06510</name>
</gene>
<sequence length="57" mass="6131">MLHLEEPAKPLRSAEARASLAGLEVSETAIQDWLAAGGERRKQPRLPLATEPAKVGL</sequence>
<dbReference type="EMBL" id="JAEDAK010000003">
    <property type="protein sequence ID" value="MBH9576550.1"/>
    <property type="molecule type" value="Genomic_DNA"/>
</dbReference>
<comment type="caution">
    <text evidence="1">The sequence shown here is derived from an EMBL/GenBank/DDBJ whole genome shotgun (WGS) entry which is preliminary data.</text>
</comment>
<dbReference type="RefSeq" id="WP_198110160.1">
    <property type="nucleotide sequence ID" value="NZ_JAEDAK010000003.1"/>
</dbReference>
<dbReference type="AlphaFoldDB" id="A0A931J1R1"/>